<reference evidence="2" key="1">
    <citation type="journal article" date="2015" name="Nature">
        <title>Complex archaea that bridge the gap between prokaryotes and eukaryotes.</title>
        <authorList>
            <person name="Spang A."/>
            <person name="Saw J.H."/>
            <person name="Jorgensen S.L."/>
            <person name="Zaremba-Niedzwiedzka K."/>
            <person name="Martijn J."/>
            <person name="Lind A.E."/>
            <person name="van Eijk R."/>
            <person name="Schleper C."/>
            <person name="Guy L."/>
            <person name="Ettema T.J."/>
        </authorList>
    </citation>
    <scope>NUCLEOTIDE SEQUENCE</scope>
</reference>
<dbReference type="AlphaFoldDB" id="A0A0F9DGP7"/>
<dbReference type="EMBL" id="LAZR01031699">
    <property type="protein sequence ID" value="KKL52976.1"/>
    <property type="molecule type" value="Genomic_DNA"/>
</dbReference>
<evidence type="ECO:0000256" key="1">
    <source>
        <dbReference type="SAM" id="Phobius"/>
    </source>
</evidence>
<keyword evidence="1" id="KW-0472">Membrane</keyword>
<protein>
    <recommendedName>
        <fullName evidence="3">Blue (type 1) copper domain-containing protein</fullName>
    </recommendedName>
</protein>
<dbReference type="PANTHER" id="PTHR36507">
    <property type="entry name" value="BLL1555 PROTEIN"/>
    <property type="match status" value="1"/>
</dbReference>
<sequence>VDTAAHTVTSGSAADGPDGNFDSMLFLAGASFEATFDEAGTFPYFCMVHPWMAGTVIVVAGGGELMVSIETTPGNAGETMDVTVTITDMDGNSVEHVNYNVMATQGTEVILDDTEVHDHKGVKTHTTMALPMAASDEMPVDVSVEFLGFGIDKPFTGPIGYMEEAQVVPEFGTIAMMILGVAIVSIIALSAKSRVIPRI</sequence>
<name>A0A0F9DGP7_9ZZZZ</name>
<dbReference type="SUPFAM" id="SSF49503">
    <property type="entry name" value="Cupredoxins"/>
    <property type="match status" value="1"/>
</dbReference>
<proteinExistence type="predicted"/>
<dbReference type="InterPro" id="IPR052721">
    <property type="entry name" value="ET_Amicyanin"/>
</dbReference>
<comment type="caution">
    <text evidence="2">The sequence shown here is derived from an EMBL/GenBank/DDBJ whole genome shotgun (WGS) entry which is preliminary data.</text>
</comment>
<accession>A0A0F9DGP7</accession>
<keyword evidence="1" id="KW-0812">Transmembrane</keyword>
<feature type="transmembrane region" description="Helical" evidence="1">
    <location>
        <begin position="171"/>
        <end position="191"/>
    </location>
</feature>
<keyword evidence="1" id="KW-1133">Transmembrane helix</keyword>
<dbReference type="NCBIfam" id="TIGR04296">
    <property type="entry name" value="PEFG-CTERM"/>
    <property type="match status" value="1"/>
</dbReference>
<dbReference type="InterPro" id="IPR027560">
    <property type="entry name" value="PEFG-CTERM"/>
</dbReference>
<dbReference type="PANTHER" id="PTHR36507:SF1">
    <property type="entry name" value="BLL1555 PROTEIN"/>
    <property type="match status" value="1"/>
</dbReference>
<dbReference type="InterPro" id="IPR008972">
    <property type="entry name" value="Cupredoxin"/>
</dbReference>
<organism evidence="2">
    <name type="scientific">marine sediment metagenome</name>
    <dbReference type="NCBI Taxonomy" id="412755"/>
    <lineage>
        <taxon>unclassified sequences</taxon>
        <taxon>metagenomes</taxon>
        <taxon>ecological metagenomes</taxon>
    </lineage>
</organism>
<evidence type="ECO:0000313" key="2">
    <source>
        <dbReference type="EMBL" id="KKL52976.1"/>
    </source>
</evidence>
<evidence type="ECO:0008006" key="3">
    <source>
        <dbReference type="Google" id="ProtNLM"/>
    </source>
</evidence>
<dbReference type="Gene3D" id="2.60.40.420">
    <property type="entry name" value="Cupredoxins - blue copper proteins"/>
    <property type="match status" value="1"/>
</dbReference>
<feature type="non-terminal residue" evidence="2">
    <location>
        <position position="1"/>
    </location>
</feature>
<gene>
    <name evidence="2" type="ORF">LCGC14_2280080</name>
</gene>